<keyword evidence="8" id="KW-0249">Electron transport</keyword>
<evidence type="ECO:0000256" key="7">
    <source>
        <dbReference type="ARBA" id="ARBA00022792"/>
    </source>
</evidence>
<protein>
    <recommendedName>
        <fullName evidence="3">NADH dehydrogenase [ubiquinone] 1 beta subcomplex subunit 4</fullName>
    </recommendedName>
    <alternativeName>
        <fullName evidence="12">Complex I-B15</fullName>
    </alternativeName>
    <alternativeName>
        <fullName evidence="13">NADH-ubiquinone oxidoreductase B15 subunit</fullName>
    </alternativeName>
</protein>
<evidence type="ECO:0000256" key="8">
    <source>
        <dbReference type="ARBA" id="ARBA00022982"/>
    </source>
</evidence>
<evidence type="ECO:0000256" key="13">
    <source>
        <dbReference type="ARBA" id="ARBA00030987"/>
    </source>
</evidence>
<keyword evidence="11 14" id="KW-0472">Membrane</keyword>
<dbReference type="GO" id="GO:0005743">
    <property type="term" value="C:mitochondrial inner membrane"/>
    <property type="evidence" value="ECO:0007669"/>
    <property type="project" value="UniProtKB-SubCell"/>
</dbReference>
<reference evidence="15 16" key="1">
    <citation type="submission" date="2024-05" db="EMBL/GenBank/DDBJ databases">
        <authorList>
            <person name="Wallberg A."/>
        </authorList>
    </citation>
    <scope>NUCLEOTIDE SEQUENCE [LARGE SCALE GENOMIC DNA]</scope>
</reference>
<keyword evidence="4" id="KW-0813">Transport</keyword>
<sequence>MVDAGVLVLESLALTVIMQQFIKRKLKYRVTEPRHDYTERYADGVAIGGCHVTFDPAVQRFMSMRATRFEHFKPTPKSSLLGFVMLVVPIVGYGWWMKTSRDDFEQKCRTGQIAYKDREFRFA</sequence>
<evidence type="ECO:0000313" key="16">
    <source>
        <dbReference type="Proteomes" id="UP001497623"/>
    </source>
</evidence>
<dbReference type="PANTHER" id="PTHR15469">
    <property type="entry name" value="NADH-UBIQUINONE OXIDOREDUCTASE B15 SUBUNIT"/>
    <property type="match status" value="1"/>
</dbReference>
<proteinExistence type="inferred from homology"/>
<evidence type="ECO:0000313" key="15">
    <source>
        <dbReference type="EMBL" id="CAL4243392.1"/>
    </source>
</evidence>
<keyword evidence="9 14" id="KW-1133">Transmembrane helix</keyword>
<dbReference type="PANTHER" id="PTHR15469:SF0">
    <property type="entry name" value="NADH DEHYDROGENASE [UBIQUINONE] 1 BETA SUBCOMPLEX SUBUNIT 4"/>
    <property type="match status" value="1"/>
</dbReference>
<keyword evidence="5" id="KW-0679">Respiratory chain</keyword>
<name>A0AAV2SVI8_MEGNR</name>
<evidence type="ECO:0000256" key="6">
    <source>
        <dbReference type="ARBA" id="ARBA00022692"/>
    </source>
</evidence>
<feature type="non-terminal residue" evidence="15">
    <location>
        <position position="123"/>
    </location>
</feature>
<evidence type="ECO:0000256" key="4">
    <source>
        <dbReference type="ARBA" id="ARBA00022448"/>
    </source>
</evidence>
<evidence type="ECO:0000256" key="2">
    <source>
        <dbReference type="ARBA" id="ARBA00007260"/>
    </source>
</evidence>
<comment type="similarity">
    <text evidence="2">Belongs to the complex I NDUFB4 subunit family.</text>
</comment>
<organism evidence="15 16">
    <name type="scientific">Meganyctiphanes norvegica</name>
    <name type="common">Northern krill</name>
    <name type="synonym">Thysanopoda norvegica</name>
    <dbReference type="NCBI Taxonomy" id="48144"/>
    <lineage>
        <taxon>Eukaryota</taxon>
        <taxon>Metazoa</taxon>
        <taxon>Ecdysozoa</taxon>
        <taxon>Arthropoda</taxon>
        <taxon>Crustacea</taxon>
        <taxon>Multicrustacea</taxon>
        <taxon>Malacostraca</taxon>
        <taxon>Eumalacostraca</taxon>
        <taxon>Eucarida</taxon>
        <taxon>Euphausiacea</taxon>
        <taxon>Euphausiidae</taxon>
        <taxon>Meganyctiphanes</taxon>
    </lineage>
</organism>
<keyword evidence="16" id="KW-1185">Reference proteome</keyword>
<evidence type="ECO:0000256" key="9">
    <source>
        <dbReference type="ARBA" id="ARBA00022989"/>
    </source>
</evidence>
<dbReference type="EMBL" id="CAXKWB010133647">
    <property type="protein sequence ID" value="CAL4243392.1"/>
    <property type="molecule type" value="Genomic_DNA"/>
</dbReference>
<evidence type="ECO:0000256" key="5">
    <source>
        <dbReference type="ARBA" id="ARBA00022660"/>
    </source>
</evidence>
<evidence type="ECO:0000256" key="14">
    <source>
        <dbReference type="SAM" id="Phobius"/>
    </source>
</evidence>
<accession>A0AAV2SVI8</accession>
<evidence type="ECO:0000256" key="12">
    <source>
        <dbReference type="ARBA" id="ARBA00030212"/>
    </source>
</evidence>
<keyword evidence="10" id="KW-0496">Mitochondrion</keyword>
<comment type="subcellular location">
    <subcellularLocation>
        <location evidence="1">Mitochondrion inner membrane</location>
        <topology evidence="1">Single-pass membrane protein</topology>
    </subcellularLocation>
</comment>
<evidence type="ECO:0000256" key="11">
    <source>
        <dbReference type="ARBA" id="ARBA00023136"/>
    </source>
</evidence>
<dbReference type="AlphaFoldDB" id="A0AAV2SVI8"/>
<keyword evidence="7" id="KW-0999">Mitochondrion inner membrane</keyword>
<feature type="transmembrane region" description="Helical" evidence="14">
    <location>
        <begin position="78"/>
        <end position="96"/>
    </location>
</feature>
<comment type="caution">
    <text evidence="15">The sequence shown here is derived from an EMBL/GenBank/DDBJ whole genome shotgun (WGS) entry which is preliminary data.</text>
</comment>
<dbReference type="Proteomes" id="UP001497623">
    <property type="component" value="Unassembled WGS sequence"/>
</dbReference>
<keyword evidence="6 14" id="KW-0812">Transmembrane</keyword>
<gene>
    <name evidence="15" type="ORF">MNOR_LOCUS40856</name>
</gene>
<dbReference type="InterPro" id="IPR009866">
    <property type="entry name" value="NADH_UbQ_OxRdtase_NDUFB4_su"/>
</dbReference>
<evidence type="ECO:0000256" key="1">
    <source>
        <dbReference type="ARBA" id="ARBA00004434"/>
    </source>
</evidence>
<dbReference type="Pfam" id="PF07225">
    <property type="entry name" value="NDUF_B4"/>
    <property type="match status" value="1"/>
</dbReference>
<evidence type="ECO:0000256" key="3">
    <source>
        <dbReference type="ARBA" id="ARBA00018681"/>
    </source>
</evidence>
<evidence type="ECO:0000256" key="10">
    <source>
        <dbReference type="ARBA" id="ARBA00023128"/>
    </source>
</evidence>